<keyword evidence="2" id="KW-1185">Reference proteome</keyword>
<reference evidence="2" key="1">
    <citation type="journal article" date="2022" name="Mol. Ecol. Resour.">
        <title>The genomes of chicory, endive, great burdock and yacon provide insights into Asteraceae palaeo-polyploidization history and plant inulin production.</title>
        <authorList>
            <person name="Fan W."/>
            <person name="Wang S."/>
            <person name="Wang H."/>
            <person name="Wang A."/>
            <person name="Jiang F."/>
            <person name="Liu H."/>
            <person name="Zhao H."/>
            <person name="Xu D."/>
            <person name="Zhang Y."/>
        </authorList>
    </citation>
    <scope>NUCLEOTIDE SEQUENCE [LARGE SCALE GENOMIC DNA]</scope>
    <source>
        <strain evidence="2">cv. Yunnan</strain>
    </source>
</reference>
<name>A0ACB9EVQ9_9ASTR</name>
<comment type="caution">
    <text evidence="1">The sequence shown here is derived from an EMBL/GenBank/DDBJ whole genome shotgun (WGS) entry which is preliminary data.</text>
</comment>
<accession>A0ACB9EVQ9</accession>
<evidence type="ECO:0000313" key="2">
    <source>
        <dbReference type="Proteomes" id="UP001056120"/>
    </source>
</evidence>
<dbReference type="Proteomes" id="UP001056120">
    <property type="component" value="Linkage Group LG17"/>
</dbReference>
<proteinExistence type="predicted"/>
<gene>
    <name evidence="1" type="ORF">L1987_53342</name>
</gene>
<evidence type="ECO:0000313" key="1">
    <source>
        <dbReference type="EMBL" id="KAI3762900.1"/>
    </source>
</evidence>
<organism evidence="1 2">
    <name type="scientific">Smallanthus sonchifolius</name>
    <dbReference type="NCBI Taxonomy" id="185202"/>
    <lineage>
        <taxon>Eukaryota</taxon>
        <taxon>Viridiplantae</taxon>
        <taxon>Streptophyta</taxon>
        <taxon>Embryophyta</taxon>
        <taxon>Tracheophyta</taxon>
        <taxon>Spermatophyta</taxon>
        <taxon>Magnoliopsida</taxon>
        <taxon>eudicotyledons</taxon>
        <taxon>Gunneridae</taxon>
        <taxon>Pentapetalae</taxon>
        <taxon>asterids</taxon>
        <taxon>campanulids</taxon>
        <taxon>Asterales</taxon>
        <taxon>Asteraceae</taxon>
        <taxon>Asteroideae</taxon>
        <taxon>Heliantheae alliance</taxon>
        <taxon>Millerieae</taxon>
        <taxon>Smallanthus</taxon>
    </lineage>
</organism>
<sequence length="138" mass="15653">MARKNDTKGKGKEPESSSKRRRGEVIESSSEEEAEQMQEDASSEEETQGTEDSLAFHYAGVEEVYTEQIVQWMFTLRKIDGDNPPVNTILQSTANGKVMDLSFNVIERLANFDSGPDPVRPYEYVAERRLTYNIVDDP</sequence>
<dbReference type="EMBL" id="CM042034">
    <property type="protein sequence ID" value="KAI3762900.1"/>
    <property type="molecule type" value="Genomic_DNA"/>
</dbReference>
<protein>
    <submittedName>
        <fullName evidence="1">Uncharacterized protein</fullName>
    </submittedName>
</protein>
<reference evidence="1 2" key="2">
    <citation type="journal article" date="2022" name="Mol. Ecol. Resour.">
        <title>The genomes of chicory, endive, great burdock and yacon provide insights into Asteraceae paleo-polyploidization history and plant inulin production.</title>
        <authorList>
            <person name="Fan W."/>
            <person name="Wang S."/>
            <person name="Wang H."/>
            <person name="Wang A."/>
            <person name="Jiang F."/>
            <person name="Liu H."/>
            <person name="Zhao H."/>
            <person name="Xu D."/>
            <person name="Zhang Y."/>
        </authorList>
    </citation>
    <scope>NUCLEOTIDE SEQUENCE [LARGE SCALE GENOMIC DNA]</scope>
    <source>
        <strain evidence="2">cv. Yunnan</strain>
        <tissue evidence="1">Leaves</tissue>
    </source>
</reference>